<dbReference type="Gene3D" id="3.40.50.2000">
    <property type="entry name" value="Glycogen Phosphorylase B"/>
    <property type="match status" value="2"/>
</dbReference>
<dbReference type="PANTHER" id="PTHR45947">
    <property type="entry name" value="SULFOQUINOVOSYL TRANSFERASE SQD2"/>
    <property type="match status" value="1"/>
</dbReference>
<dbReference type="InterPro" id="IPR001296">
    <property type="entry name" value="Glyco_trans_1"/>
</dbReference>
<dbReference type="EMBL" id="WUUS01000003">
    <property type="protein sequence ID" value="MXR40769.1"/>
    <property type="molecule type" value="Genomic_DNA"/>
</dbReference>
<reference evidence="3 4" key="1">
    <citation type="submission" date="2019-12" db="EMBL/GenBank/DDBJ databases">
        <title>Isolation and characterization of three novel carbon monoxide-oxidizing members of Halobacteria from salione crusts and soils.</title>
        <authorList>
            <person name="Myers M.R."/>
            <person name="King G.M."/>
        </authorList>
    </citation>
    <scope>NUCLEOTIDE SEQUENCE [LARGE SCALE GENOMIC DNA]</scope>
    <source>
        <strain evidence="3 4">WSA2</strain>
    </source>
</reference>
<keyword evidence="3" id="KW-0808">Transferase</keyword>
<name>A0A6B0T2K8_9EURY</name>
<dbReference type="Pfam" id="PF13439">
    <property type="entry name" value="Glyco_transf_4"/>
    <property type="match status" value="1"/>
</dbReference>
<dbReference type="InterPro" id="IPR050194">
    <property type="entry name" value="Glycosyltransferase_grp1"/>
</dbReference>
<sequence length="377" mass="42325">MKIGVVYNYDPNELRTGGGITYCNNLVQNLTDKGHEVRLFDVELTATRDKISNLDHHPIQQDSDNWWRFIFNLLWKVNSNDIEDLDVIHTHHPLVMLPFLLKDADVPTVCTFHGVPLDWLDANYPTVSQVVSTPYKKLEKKIIRRVDKTTTAGPEPEKRLVERHGDWFEAKNQPIPSGVDLDFFSSEKGADAKIADETTTYLFAGRLSKQKNLKSLFDAFDIVSQNDRETELIVLGRGEMRDELQEYVTNSNVRFTGEVPFKQVPEYMAAADVFCLPSLYEASPTVVKETLSCGTPIVSTDVGDVSDIITADELGEIVSDDDAETIATAMEAVARRVCEDPENIRKACRDYAVENFAFDAVAEAYIKTFESAIVGSS</sequence>
<feature type="domain" description="Glycosyl transferase family 1" evidence="1">
    <location>
        <begin position="192"/>
        <end position="346"/>
    </location>
</feature>
<dbReference type="RefSeq" id="WP_159664227.1">
    <property type="nucleotide sequence ID" value="NZ_WUUS01000003.1"/>
</dbReference>
<organism evidence="3 4">
    <name type="scientific">Halobaculum saliterrae</name>
    <dbReference type="NCBI Taxonomy" id="2073113"/>
    <lineage>
        <taxon>Archaea</taxon>
        <taxon>Methanobacteriati</taxon>
        <taxon>Methanobacteriota</taxon>
        <taxon>Stenosarchaea group</taxon>
        <taxon>Halobacteria</taxon>
        <taxon>Halobacteriales</taxon>
        <taxon>Haloferacaceae</taxon>
        <taxon>Halobaculum</taxon>
    </lineage>
</organism>
<dbReference type="AlphaFoldDB" id="A0A6B0T2K8"/>
<gene>
    <name evidence="3" type="ORF">GRX01_05350</name>
</gene>
<evidence type="ECO:0000259" key="2">
    <source>
        <dbReference type="Pfam" id="PF13439"/>
    </source>
</evidence>
<proteinExistence type="predicted"/>
<dbReference type="InterPro" id="IPR028098">
    <property type="entry name" value="Glyco_trans_4-like_N"/>
</dbReference>
<dbReference type="Pfam" id="PF00534">
    <property type="entry name" value="Glycos_transf_1"/>
    <property type="match status" value="1"/>
</dbReference>
<comment type="caution">
    <text evidence="3">The sequence shown here is derived from an EMBL/GenBank/DDBJ whole genome shotgun (WGS) entry which is preliminary data.</text>
</comment>
<dbReference type="Proteomes" id="UP000437065">
    <property type="component" value="Unassembled WGS sequence"/>
</dbReference>
<evidence type="ECO:0000313" key="3">
    <source>
        <dbReference type="EMBL" id="MXR40769.1"/>
    </source>
</evidence>
<evidence type="ECO:0000259" key="1">
    <source>
        <dbReference type="Pfam" id="PF00534"/>
    </source>
</evidence>
<accession>A0A6B0T2K8</accession>
<protein>
    <submittedName>
        <fullName evidence="3">Glycosyltransferase</fullName>
    </submittedName>
</protein>
<dbReference type="GO" id="GO:0016757">
    <property type="term" value="F:glycosyltransferase activity"/>
    <property type="evidence" value="ECO:0007669"/>
    <property type="project" value="InterPro"/>
</dbReference>
<dbReference type="CDD" id="cd03801">
    <property type="entry name" value="GT4_PimA-like"/>
    <property type="match status" value="1"/>
</dbReference>
<dbReference type="PANTHER" id="PTHR45947:SF3">
    <property type="entry name" value="SULFOQUINOVOSYL TRANSFERASE SQD2"/>
    <property type="match status" value="1"/>
</dbReference>
<evidence type="ECO:0000313" key="4">
    <source>
        <dbReference type="Proteomes" id="UP000437065"/>
    </source>
</evidence>
<feature type="domain" description="Glycosyltransferase subfamily 4-like N-terminal" evidence="2">
    <location>
        <begin position="17"/>
        <end position="182"/>
    </location>
</feature>
<dbReference type="OrthoDB" id="193395at2157"/>
<keyword evidence="4" id="KW-1185">Reference proteome</keyword>
<dbReference type="SUPFAM" id="SSF53756">
    <property type="entry name" value="UDP-Glycosyltransferase/glycogen phosphorylase"/>
    <property type="match status" value="1"/>
</dbReference>